<accession>A0A0C2H156</accession>
<keyword evidence="3" id="KW-1185">Reference proteome</keyword>
<evidence type="ECO:0000313" key="2">
    <source>
        <dbReference type="EMBL" id="KIH63126.1"/>
    </source>
</evidence>
<keyword evidence="1" id="KW-0472">Membrane</keyword>
<dbReference type="OrthoDB" id="5870230at2759"/>
<dbReference type="Proteomes" id="UP000054047">
    <property type="component" value="Unassembled WGS sequence"/>
</dbReference>
<sequence>MALLGSLDINRYPCMTPGQVVESSWHFFIILVIVFCLELAAAYTAYNKQETIRHVLSITPFC</sequence>
<evidence type="ECO:0000313" key="3">
    <source>
        <dbReference type="Proteomes" id="UP000054047"/>
    </source>
</evidence>
<gene>
    <name evidence="2" type="ORF">ANCDUO_06579</name>
</gene>
<keyword evidence="1" id="KW-1133">Transmembrane helix</keyword>
<name>A0A0C2H156_9BILA</name>
<evidence type="ECO:0000256" key="1">
    <source>
        <dbReference type="SAM" id="Phobius"/>
    </source>
</evidence>
<keyword evidence="1" id="KW-0812">Transmembrane</keyword>
<feature type="transmembrane region" description="Helical" evidence="1">
    <location>
        <begin position="25"/>
        <end position="46"/>
    </location>
</feature>
<dbReference type="EMBL" id="KN728868">
    <property type="protein sequence ID" value="KIH63126.1"/>
    <property type="molecule type" value="Genomic_DNA"/>
</dbReference>
<protein>
    <submittedName>
        <fullName evidence="2">Uncharacterized protein</fullName>
    </submittedName>
</protein>
<organism evidence="2 3">
    <name type="scientific">Ancylostoma duodenale</name>
    <dbReference type="NCBI Taxonomy" id="51022"/>
    <lineage>
        <taxon>Eukaryota</taxon>
        <taxon>Metazoa</taxon>
        <taxon>Ecdysozoa</taxon>
        <taxon>Nematoda</taxon>
        <taxon>Chromadorea</taxon>
        <taxon>Rhabditida</taxon>
        <taxon>Rhabditina</taxon>
        <taxon>Rhabditomorpha</taxon>
        <taxon>Strongyloidea</taxon>
        <taxon>Ancylostomatidae</taxon>
        <taxon>Ancylostomatinae</taxon>
        <taxon>Ancylostoma</taxon>
    </lineage>
</organism>
<proteinExistence type="predicted"/>
<dbReference type="AlphaFoldDB" id="A0A0C2H156"/>
<reference evidence="2 3" key="1">
    <citation type="submission" date="2013-12" db="EMBL/GenBank/DDBJ databases">
        <title>Draft genome of the parsitic nematode Ancylostoma duodenale.</title>
        <authorList>
            <person name="Mitreva M."/>
        </authorList>
    </citation>
    <scope>NUCLEOTIDE SEQUENCE [LARGE SCALE GENOMIC DNA]</scope>
    <source>
        <strain evidence="2 3">Zhejiang</strain>
    </source>
</reference>